<dbReference type="Proteomes" id="UP000887565">
    <property type="component" value="Unplaced"/>
</dbReference>
<protein>
    <submittedName>
        <fullName evidence="2">Uncharacterized protein</fullName>
    </submittedName>
</protein>
<evidence type="ECO:0000313" key="1">
    <source>
        <dbReference type="Proteomes" id="UP000887565"/>
    </source>
</evidence>
<accession>A0A915I7V7</accession>
<sequence>MARKILGIITKHMNNIRMKESQRTRTDVHYSLGCSQATGGTTVFLRAKTSVESLLDRDSPEDQFITEKFTKTTKQVKQTSKHHSTKIEP</sequence>
<organism evidence="1 2">
    <name type="scientific">Romanomermis culicivorax</name>
    <name type="common">Nematode worm</name>
    <dbReference type="NCBI Taxonomy" id="13658"/>
    <lineage>
        <taxon>Eukaryota</taxon>
        <taxon>Metazoa</taxon>
        <taxon>Ecdysozoa</taxon>
        <taxon>Nematoda</taxon>
        <taxon>Enoplea</taxon>
        <taxon>Dorylaimia</taxon>
        <taxon>Mermithida</taxon>
        <taxon>Mermithoidea</taxon>
        <taxon>Mermithidae</taxon>
        <taxon>Romanomermis</taxon>
    </lineage>
</organism>
<name>A0A915I7V7_ROMCU</name>
<reference evidence="2" key="1">
    <citation type="submission" date="2022-11" db="UniProtKB">
        <authorList>
            <consortium name="WormBaseParasite"/>
        </authorList>
    </citation>
    <scope>IDENTIFICATION</scope>
</reference>
<dbReference type="AlphaFoldDB" id="A0A915I7V7"/>
<keyword evidence="1" id="KW-1185">Reference proteome</keyword>
<evidence type="ECO:0000313" key="2">
    <source>
        <dbReference type="WBParaSite" id="nRc.2.0.1.t09847-RA"/>
    </source>
</evidence>
<proteinExistence type="predicted"/>
<dbReference type="WBParaSite" id="nRc.2.0.1.t09847-RA">
    <property type="protein sequence ID" value="nRc.2.0.1.t09847-RA"/>
    <property type="gene ID" value="nRc.2.0.1.g09847"/>
</dbReference>